<keyword evidence="2" id="KW-1185">Reference proteome</keyword>
<feature type="non-terminal residue" evidence="1">
    <location>
        <position position="1"/>
    </location>
</feature>
<comment type="caution">
    <text evidence="1">The sequence shown here is derived from an EMBL/GenBank/DDBJ whole genome shotgun (WGS) entry which is preliminary data.</text>
</comment>
<protein>
    <submittedName>
        <fullName evidence="1">7560_t:CDS:1</fullName>
    </submittedName>
</protein>
<accession>A0A9N9EU16</accession>
<dbReference type="Proteomes" id="UP000789396">
    <property type="component" value="Unassembled WGS sequence"/>
</dbReference>
<evidence type="ECO:0000313" key="2">
    <source>
        <dbReference type="Proteomes" id="UP000789396"/>
    </source>
</evidence>
<evidence type="ECO:0000313" key="1">
    <source>
        <dbReference type="EMBL" id="CAG8694139.1"/>
    </source>
</evidence>
<reference evidence="1" key="1">
    <citation type="submission" date="2021-06" db="EMBL/GenBank/DDBJ databases">
        <authorList>
            <person name="Kallberg Y."/>
            <person name="Tangrot J."/>
            <person name="Rosling A."/>
        </authorList>
    </citation>
    <scope>NUCLEOTIDE SEQUENCE</scope>
    <source>
        <strain evidence="1">IN212</strain>
    </source>
</reference>
<organism evidence="1 2">
    <name type="scientific">Racocetra fulgida</name>
    <dbReference type="NCBI Taxonomy" id="60492"/>
    <lineage>
        <taxon>Eukaryota</taxon>
        <taxon>Fungi</taxon>
        <taxon>Fungi incertae sedis</taxon>
        <taxon>Mucoromycota</taxon>
        <taxon>Glomeromycotina</taxon>
        <taxon>Glomeromycetes</taxon>
        <taxon>Diversisporales</taxon>
        <taxon>Gigasporaceae</taxon>
        <taxon>Racocetra</taxon>
    </lineage>
</organism>
<sequence>NERGLSNEEKLVNEALINEGIKDIFVLPEEEILKIEELLNCDIADFTNNLGEIIIDTSFEFSNKAIIFIQDKNTENNKKN</sequence>
<gene>
    <name evidence="1" type="ORF">RFULGI_LOCUS10131</name>
</gene>
<dbReference type="AlphaFoldDB" id="A0A9N9EU16"/>
<name>A0A9N9EU16_9GLOM</name>
<dbReference type="EMBL" id="CAJVPZ010019438">
    <property type="protein sequence ID" value="CAG8694139.1"/>
    <property type="molecule type" value="Genomic_DNA"/>
</dbReference>
<proteinExistence type="predicted"/>